<keyword evidence="4" id="KW-1185">Reference proteome</keyword>
<dbReference type="InterPro" id="IPR036761">
    <property type="entry name" value="TTHA0802/YceI-like_sf"/>
</dbReference>
<accession>A0ABY8VJY5</accession>
<proteinExistence type="inferred from homology"/>
<gene>
    <name evidence="3" type="ORF">QP029_12215</name>
</gene>
<dbReference type="RefSeq" id="WP_284874539.1">
    <property type="nucleotide sequence ID" value="NZ_CP126970.1"/>
</dbReference>
<dbReference type="Pfam" id="PF04264">
    <property type="entry name" value="YceI"/>
    <property type="match status" value="1"/>
</dbReference>
<reference evidence="3 4" key="1">
    <citation type="submission" date="2023-05" db="EMBL/GenBank/DDBJ databases">
        <title>Corynebacterium suedekumii sp. nov. and Corynebacterium breve sp. nov. isolated from raw cow's milk.</title>
        <authorList>
            <person name="Baer M.K."/>
            <person name="Mehl L."/>
            <person name="Hellmuth R."/>
            <person name="Marke G."/>
            <person name="Lipski A."/>
        </authorList>
    </citation>
    <scope>NUCLEOTIDE SEQUENCE [LARGE SCALE GENOMIC DNA]</scope>
    <source>
        <strain evidence="3 4">LM112</strain>
    </source>
</reference>
<feature type="domain" description="Lipid/polyisoprenoid-binding YceI-like" evidence="2">
    <location>
        <begin position="3"/>
        <end position="171"/>
    </location>
</feature>
<sequence>MTTYHLDPALSQIAFEVRHAMITRVRGLFTDVEATVVNDTVQATIAVASLDSGVRYRDDHLLAGDFFDAVTHPEITFRSTEVERDGDGDRARVVGELTIKGITRSVTLEVIDIAEADVPVPATGEIEHRLGFRATTTINRKDFGIAFHAELPGGGLLLSDDVRIEIDGSAVQAP</sequence>
<dbReference type="SUPFAM" id="SSF101874">
    <property type="entry name" value="YceI-like"/>
    <property type="match status" value="1"/>
</dbReference>
<name>A0ABY8VJY5_9CORY</name>
<organism evidence="3 4">
    <name type="scientific">Corynebacterium suedekumii</name>
    <dbReference type="NCBI Taxonomy" id="3049801"/>
    <lineage>
        <taxon>Bacteria</taxon>
        <taxon>Bacillati</taxon>
        <taxon>Actinomycetota</taxon>
        <taxon>Actinomycetes</taxon>
        <taxon>Mycobacteriales</taxon>
        <taxon>Corynebacteriaceae</taxon>
        <taxon>Corynebacterium</taxon>
    </lineage>
</organism>
<evidence type="ECO:0000259" key="2">
    <source>
        <dbReference type="SMART" id="SM00867"/>
    </source>
</evidence>
<evidence type="ECO:0000313" key="3">
    <source>
        <dbReference type="EMBL" id="WIM69946.1"/>
    </source>
</evidence>
<dbReference type="PANTHER" id="PTHR34406:SF1">
    <property type="entry name" value="PROTEIN YCEI"/>
    <property type="match status" value="1"/>
</dbReference>
<dbReference type="Proteomes" id="UP001238805">
    <property type="component" value="Chromosome"/>
</dbReference>
<dbReference type="InterPro" id="IPR007372">
    <property type="entry name" value="Lipid/polyisoprenoid-bd_YceI"/>
</dbReference>
<evidence type="ECO:0000256" key="1">
    <source>
        <dbReference type="ARBA" id="ARBA00008812"/>
    </source>
</evidence>
<dbReference type="SMART" id="SM00867">
    <property type="entry name" value="YceI"/>
    <property type="match status" value="1"/>
</dbReference>
<evidence type="ECO:0000313" key="4">
    <source>
        <dbReference type="Proteomes" id="UP001238805"/>
    </source>
</evidence>
<comment type="similarity">
    <text evidence="1">Belongs to the UPF0312 family.</text>
</comment>
<protein>
    <submittedName>
        <fullName evidence="3">YceI family protein</fullName>
    </submittedName>
</protein>
<dbReference type="EMBL" id="CP126970">
    <property type="protein sequence ID" value="WIM69946.1"/>
    <property type="molecule type" value="Genomic_DNA"/>
</dbReference>
<dbReference type="Gene3D" id="2.40.128.110">
    <property type="entry name" value="Lipid/polyisoprenoid-binding, YceI-like"/>
    <property type="match status" value="1"/>
</dbReference>
<dbReference type="PANTHER" id="PTHR34406">
    <property type="entry name" value="PROTEIN YCEI"/>
    <property type="match status" value="1"/>
</dbReference>